<dbReference type="STRING" id="1340429.A0A2G4T9K4"/>
<keyword evidence="3" id="KW-1185">Reference proteome</keyword>
<evidence type="ECO:0000313" key="3">
    <source>
        <dbReference type="Proteomes" id="UP000242254"/>
    </source>
</evidence>
<reference evidence="2 3" key="1">
    <citation type="journal article" date="2016" name="Proc. Natl. Acad. Sci. U.S.A.">
        <title>Lipid metabolic changes in an early divergent fungus govern the establishment of a mutualistic symbiosis with endobacteria.</title>
        <authorList>
            <person name="Lastovetsky O.A."/>
            <person name="Gaspar M.L."/>
            <person name="Mondo S.J."/>
            <person name="LaButti K.M."/>
            <person name="Sandor L."/>
            <person name="Grigoriev I.V."/>
            <person name="Henry S.A."/>
            <person name="Pawlowska T.E."/>
        </authorList>
    </citation>
    <scope>NUCLEOTIDE SEQUENCE [LARGE SCALE GENOMIC DNA]</scope>
    <source>
        <strain evidence="2 3">ATCC 52813</strain>
    </source>
</reference>
<accession>A0A2G4T9K4</accession>
<protein>
    <submittedName>
        <fullName evidence="2">Uncharacterized protein</fullName>
    </submittedName>
</protein>
<feature type="region of interest" description="Disordered" evidence="1">
    <location>
        <begin position="60"/>
        <end position="80"/>
    </location>
</feature>
<sequence length="278" mass="31731">MFKSIIQKKKEQVINKRKSTGNIDDTFEDMICKDCQEIGHANKSYYKCKFYKEASVDDVGTSTGKRRKQSSGVKQEKQKAKRQKTAACSSSIVCSSCKQTGHKSARSPDCPNHMLSKNEVFSRSLGQQFKTFTRKLPFDQCVHSSYQSALKSRIISACEDTRQVVFRAQLFINQYILNLKVHSNHIFKQNFWYSICQLVTDKRVTNSAALPEGLLENWNLFRQSHGSIIYTKKPASGTSQCLSESCVQLATTYTNCIAENFEARLLKYLSYLIQNTFV</sequence>
<evidence type="ECO:0000313" key="2">
    <source>
        <dbReference type="EMBL" id="PHZ17690.1"/>
    </source>
</evidence>
<feature type="non-terminal residue" evidence="2">
    <location>
        <position position="278"/>
    </location>
</feature>
<gene>
    <name evidence="2" type="ORF">RHIMIDRAFT_310330</name>
</gene>
<proteinExistence type="predicted"/>
<dbReference type="Proteomes" id="UP000242254">
    <property type="component" value="Unassembled WGS sequence"/>
</dbReference>
<dbReference type="AlphaFoldDB" id="A0A2G4T9K4"/>
<dbReference type="EMBL" id="KZ303842">
    <property type="protein sequence ID" value="PHZ17690.1"/>
    <property type="molecule type" value="Genomic_DNA"/>
</dbReference>
<evidence type="ECO:0000256" key="1">
    <source>
        <dbReference type="SAM" id="MobiDB-lite"/>
    </source>
</evidence>
<dbReference type="GeneID" id="35445640"/>
<dbReference type="RefSeq" id="XP_023471398.1">
    <property type="nucleotide sequence ID" value="XM_023614651.1"/>
</dbReference>
<organism evidence="2 3">
    <name type="scientific">Rhizopus microsporus ATCC 52813</name>
    <dbReference type="NCBI Taxonomy" id="1340429"/>
    <lineage>
        <taxon>Eukaryota</taxon>
        <taxon>Fungi</taxon>
        <taxon>Fungi incertae sedis</taxon>
        <taxon>Mucoromycota</taxon>
        <taxon>Mucoromycotina</taxon>
        <taxon>Mucoromycetes</taxon>
        <taxon>Mucorales</taxon>
        <taxon>Mucorineae</taxon>
        <taxon>Rhizopodaceae</taxon>
        <taxon>Rhizopus</taxon>
    </lineage>
</organism>
<name>A0A2G4T9K4_RHIZD</name>